<evidence type="ECO:0000313" key="2">
    <source>
        <dbReference type="Proteomes" id="UP000537825"/>
    </source>
</evidence>
<protein>
    <recommendedName>
        <fullName evidence="3">Lipoprotein</fullName>
    </recommendedName>
</protein>
<dbReference type="PROSITE" id="PS51257">
    <property type="entry name" value="PROKAR_LIPOPROTEIN"/>
    <property type="match status" value="1"/>
</dbReference>
<dbReference type="EMBL" id="JAAAPK010000009">
    <property type="protein sequence ID" value="NBC44170.1"/>
    <property type="molecule type" value="Genomic_DNA"/>
</dbReference>
<dbReference type="RefSeq" id="WP_139919584.1">
    <property type="nucleotide sequence ID" value="NZ_CBCSLE010000031.1"/>
</dbReference>
<dbReference type="GeneID" id="64078179"/>
<reference evidence="1 2" key="1">
    <citation type="submission" date="2020-01" db="EMBL/GenBank/DDBJ databases">
        <title>The draft genome sequence of Corallococcus exiguus DSM 14696.</title>
        <authorList>
            <person name="Zhang X."/>
            <person name="Zhu H."/>
        </authorList>
    </citation>
    <scope>NUCLEOTIDE SEQUENCE [LARGE SCALE GENOMIC DNA]</scope>
    <source>
        <strain evidence="1 2">DSM 14696</strain>
    </source>
</reference>
<accession>A0A7X4YF99</accession>
<evidence type="ECO:0008006" key="3">
    <source>
        <dbReference type="Google" id="ProtNLM"/>
    </source>
</evidence>
<name>A0A7X4YF99_9BACT</name>
<sequence>MRSFILGGVLAMAVGCGGPMEQEAEPNLASQEAPLPDCSNEPNANLHRYYNDAAHTQLIGEFGCYCGGLYYWGGRSVYSEYIQEC</sequence>
<comment type="caution">
    <text evidence="1">The sequence shown here is derived from an EMBL/GenBank/DDBJ whole genome shotgun (WGS) entry which is preliminary data.</text>
</comment>
<proteinExistence type="predicted"/>
<keyword evidence="2" id="KW-1185">Reference proteome</keyword>
<dbReference type="Proteomes" id="UP000537825">
    <property type="component" value="Unassembled WGS sequence"/>
</dbReference>
<dbReference type="AlphaFoldDB" id="A0A7X4YF99"/>
<organism evidence="1 2">
    <name type="scientific">Corallococcus exiguus</name>
    <dbReference type="NCBI Taxonomy" id="83462"/>
    <lineage>
        <taxon>Bacteria</taxon>
        <taxon>Pseudomonadati</taxon>
        <taxon>Myxococcota</taxon>
        <taxon>Myxococcia</taxon>
        <taxon>Myxococcales</taxon>
        <taxon>Cystobacterineae</taxon>
        <taxon>Myxococcaceae</taxon>
        <taxon>Corallococcus</taxon>
    </lineage>
</organism>
<evidence type="ECO:0000313" key="1">
    <source>
        <dbReference type="EMBL" id="NBC44170.1"/>
    </source>
</evidence>
<gene>
    <name evidence="1" type="ORF">GTZ93_30615</name>
</gene>